<dbReference type="Proteomes" id="UP000524246">
    <property type="component" value="Unassembled WGS sequence"/>
</dbReference>
<reference evidence="1 2" key="1">
    <citation type="journal article" date="2020" name="Biotechnol. Biofuels">
        <title>New insights from the biogas microbiome by comprehensive genome-resolved metagenomics of nearly 1600 species originating from multiple anaerobic digesters.</title>
        <authorList>
            <person name="Campanaro S."/>
            <person name="Treu L."/>
            <person name="Rodriguez-R L.M."/>
            <person name="Kovalovszki A."/>
            <person name="Ziels R.M."/>
            <person name="Maus I."/>
            <person name="Zhu X."/>
            <person name="Kougias P.G."/>
            <person name="Basile A."/>
            <person name="Luo G."/>
            <person name="Schluter A."/>
            <person name="Konstantinidis K.T."/>
            <person name="Angelidaki I."/>
        </authorList>
    </citation>
    <scope>NUCLEOTIDE SEQUENCE [LARGE SCALE GENOMIC DNA]</scope>
    <source>
        <strain evidence="1">AS27yjCOA_65</strain>
    </source>
</reference>
<name>A0A7X9IKS9_9DELT</name>
<evidence type="ECO:0000313" key="1">
    <source>
        <dbReference type="EMBL" id="NMC64015.1"/>
    </source>
</evidence>
<proteinExistence type="predicted"/>
<dbReference type="EMBL" id="JAAZON010000582">
    <property type="protein sequence ID" value="NMC64015.1"/>
    <property type="molecule type" value="Genomic_DNA"/>
</dbReference>
<evidence type="ECO:0000313" key="2">
    <source>
        <dbReference type="Proteomes" id="UP000524246"/>
    </source>
</evidence>
<sequence>MNATETSTKKYFERSGFPVNKIPETNSKTPDFEGISILVEVKQIMPEEVEGLSNDSTYNAVKNNLRDAARKFRAYDPNRDKKHIVVVYADEIVRDDIYSVWTGEWSPEHRDRIFKGGMLLSNDHKQHIDAITWFRKTTDAAPTYVWATTNEIRQYFPEINHE</sequence>
<organism evidence="1 2">
    <name type="scientific">SAR324 cluster bacterium</name>
    <dbReference type="NCBI Taxonomy" id="2024889"/>
    <lineage>
        <taxon>Bacteria</taxon>
        <taxon>Deltaproteobacteria</taxon>
        <taxon>SAR324 cluster</taxon>
    </lineage>
</organism>
<accession>A0A7X9IKS9</accession>
<comment type="caution">
    <text evidence="1">The sequence shown here is derived from an EMBL/GenBank/DDBJ whole genome shotgun (WGS) entry which is preliminary data.</text>
</comment>
<gene>
    <name evidence="1" type="ORF">GYA55_12700</name>
</gene>
<dbReference type="AlphaFoldDB" id="A0A7X9IKS9"/>
<protein>
    <submittedName>
        <fullName evidence="1">Uncharacterized protein</fullName>
    </submittedName>
</protein>